<feature type="transmembrane region" description="Helical" evidence="7">
    <location>
        <begin position="188"/>
        <end position="206"/>
    </location>
</feature>
<evidence type="ECO:0000256" key="4">
    <source>
        <dbReference type="ARBA" id="ARBA00022989"/>
    </source>
</evidence>
<dbReference type="NCBIfam" id="TIGR04211">
    <property type="entry name" value="SH3_and_anchor"/>
    <property type="match status" value="1"/>
</dbReference>
<dbReference type="AlphaFoldDB" id="A0A3B1B0Y2"/>
<keyword evidence="3" id="KW-0732">Signal</keyword>
<dbReference type="GO" id="GO:0016020">
    <property type="term" value="C:membrane"/>
    <property type="evidence" value="ECO:0007669"/>
    <property type="project" value="UniProtKB-SubCell"/>
</dbReference>
<reference evidence="9" key="1">
    <citation type="submission" date="2018-06" db="EMBL/GenBank/DDBJ databases">
        <authorList>
            <person name="Zhirakovskaya E."/>
        </authorList>
    </citation>
    <scope>NUCLEOTIDE SEQUENCE</scope>
</reference>
<evidence type="ECO:0000256" key="6">
    <source>
        <dbReference type="SAM" id="Coils"/>
    </source>
</evidence>
<accession>A0A3B1B0Y2</accession>
<dbReference type="InterPro" id="IPR003646">
    <property type="entry name" value="SH3-like_bac-type"/>
</dbReference>
<dbReference type="Pfam" id="PF08239">
    <property type="entry name" value="SH3_3"/>
    <property type="match status" value="1"/>
</dbReference>
<evidence type="ECO:0000256" key="1">
    <source>
        <dbReference type="ARBA" id="ARBA00004167"/>
    </source>
</evidence>
<evidence type="ECO:0000256" key="7">
    <source>
        <dbReference type="SAM" id="Phobius"/>
    </source>
</evidence>
<organism evidence="9">
    <name type="scientific">hydrothermal vent metagenome</name>
    <dbReference type="NCBI Taxonomy" id="652676"/>
    <lineage>
        <taxon>unclassified sequences</taxon>
        <taxon>metagenomes</taxon>
        <taxon>ecological metagenomes</taxon>
    </lineage>
</organism>
<gene>
    <name evidence="9" type="ORF">MNBD_GAMMA24-769</name>
</gene>
<evidence type="ECO:0000313" key="9">
    <source>
        <dbReference type="EMBL" id="VAX12009.1"/>
    </source>
</evidence>
<proteinExistence type="predicted"/>
<dbReference type="Gene3D" id="2.30.30.40">
    <property type="entry name" value="SH3 Domains"/>
    <property type="match status" value="1"/>
</dbReference>
<dbReference type="PIRSF" id="PIRSF006158">
    <property type="entry name" value="UCP006158_SH3"/>
    <property type="match status" value="1"/>
</dbReference>
<keyword evidence="6" id="KW-0175">Coiled coil</keyword>
<protein>
    <recommendedName>
        <fullName evidence="8">SH3b domain-containing protein</fullName>
    </recommendedName>
</protein>
<evidence type="ECO:0000256" key="5">
    <source>
        <dbReference type="ARBA" id="ARBA00023136"/>
    </source>
</evidence>
<evidence type="ECO:0000259" key="8">
    <source>
        <dbReference type="PROSITE" id="PS51781"/>
    </source>
</evidence>
<keyword evidence="5 7" id="KW-0472">Membrane</keyword>
<evidence type="ECO:0000256" key="2">
    <source>
        <dbReference type="ARBA" id="ARBA00022692"/>
    </source>
</evidence>
<dbReference type="PROSITE" id="PS51781">
    <property type="entry name" value="SH3B"/>
    <property type="match status" value="1"/>
</dbReference>
<dbReference type="InterPro" id="IPR016476">
    <property type="entry name" value="SH3_dom_pro"/>
</dbReference>
<feature type="domain" description="SH3b" evidence="8">
    <location>
        <begin position="19"/>
        <end position="84"/>
    </location>
</feature>
<dbReference type="EMBL" id="UOFZ01000009">
    <property type="protein sequence ID" value="VAX12009.1"/>
    <property type="molecule type" value="Genomic_DNA"/>
</dbReference>
<dbReference type="SMART" id="SM00287">
    <property type="entry name" value="SH3b"/>
    <property type="match status" value="1"/>
</dbReference>
<sequence>MKLLIFIVLILISPLNQAADYQYVSDQLVITLRTGQGSAYQIIRTLPSGTRLEVLEMTDTGYARVKTDDGTEGWIRSQYLSPEPIARLKLEATENKLNKLKAENTSLREKTQKLRKQRRELENKNKDLLSRVKTAESQLIRLGEVAAKPILLDKENRKLQQQNIFLEKKLQMMAQENQVLKDRSQREWFIAGAIVLLGGMFLGLLLPKIRWKKKNSWK</sequence>
<comment type="subcellular location">
    <subcellularLocation>
        <location evidence="1">Membrane</location>
        <topology evidence="1">Single-pass membrane protein</topology>
    </subcellularLocation>
</comment>
<evidence type="ECO:0000256" key="3">
    <source>
        <dbReference type="ARBA" id="ARBA00022729"/>
    </source>
</evidence>
<keyword evidence="4 7" id="KW-1133">Transmembrane helix</keyword>
<name>A0A3B1B0Y2_9ZZZZ</name>
<feature type="coiled-coil region" evidence="6">
    <location>
        <begin position="90"/>
        <end position="183"/>
    </location>
</feature>
<keyword evidence="2 7" id="KW-0812">Transmembrane</keyword>